<feature type="region of interest" description="Disordered" evidence="1">
    <location>
        <begin position="72"/>
        <end position="105"/>
    </location>
</feature>
<sequence length="483" mass="53039">MTNKHESEIEFCFITSVSSLDWIKDGDGVAAVASPARVLELDTFSSSEADPSKSSPPPVSVAPIISPFLCSDDSESDTEMPERHVSPTPHDDMLTRPYRSLTARKSIRPLTSHRLSLRYTSHHLDHFTSGSLSGHSSLDHSSSRLSISGHSLSGHASPDTTIAASSTPPRFFYPSLARPPRDSSSESSAGPSRKRCRSPAATMTSSINATRALFPSRDDLLPPHKSIKDVEAGVDTCIGMEVNVRIDVEDKVEDEVESSDRGAMEVEEGLQDIYELVTDIPLQRIEDIKMGQRELEEIGDIRCEAFGFSSMMLCMDFRLAIELVGSSSISINQAIEELINQRVEEALAAYEATRAANALEAESQSQNSSDDDNRNGGNGNGRNGNGKNGNSKNGNGGNGNAHKKVRGARPVARETVGTDASFTMSWRELLKLMVKVYCPRNEIQRMEFKLWNLTMKNNDLAAYTQRFQELTMMCTKIVSKEED</sequence>
<proteinExistence type="predicted"/>
<protein>
    <submittedName>
        <fullName evidence="3">Reverse transcriptase domain-containing protein</fullName>
    </submittedName>
</protein>
<gene>
    <name evidence="3" type="ORF">Tci_054856</name>
</gene>
<evidence type="ECO:0000313" key="3">
    <source>
        <dbReference type="EMBL" id="GEU82878.1"/>
    </source>
</evidence>
<organism evidence="3">
    <name type="scientific">Tanacetum cinerariifolium</name>
    <name type="common">Dalmatian daisy</name>
    <name type="synonym">Chrysanthemum cinerariifolium</name>
    <dbReference type="NCBI Taxonomy" id="118510"/>
    <lineage>
        <taxon>Eukaryota</taxon>
        <taxon>Viridiplantae</taxon>
        <taxon>Streptophyta</taxon>
        <taxon>Embryophyta</taxon>
        <taxon>Tracheophyta</taxon>
        <taxon>Spermatophyta</taxon>
        <taxon>Magnoliopsida</taxon>
        <taxon>eudicotyledons</taxon>
        <taxon>Gunneridae</taxon>
        <taxon>Pentapetalae</taxon>
        <taxon>asterids</taxon>
        <taxon>campanulids</taxon>
        <taxon>Asterales</taxon>
        <taxon>Asteraceae</taxon>
        <taxon>Asteroideae</taxon>
        <taxon>Anthemideae</taxon>
        <taxon>Anthemidinae</taxon>
        <taxon>Tanacetum</taxon>
    </lineage>
</organism>
<comment type="caution">
    <text evidence="3">The sequence shown here is derived from an EMBL/GenBank/DDBJ whole genome shotgun (WGS) entry which is preliminary data.</text>
</comment>
<reference evidence="3" key="1">
    <citation type="journal article" date="2019" name="Sci. Rep.">
        <title>Draft genome of Tanacetum cinerariifolium, the natural source of mosquito coil.</title>
        <authorList>
            <person name="Yamashiro T."/>
            <person name="Shiraishi A."/>
            <person name="Satake H."/>
            <person name="Nakayama K."/>
        </authorList>
    </citation>
    <scope>NUCLEOTIDE SEQUENCE</scope>
</reference>
<evidence type="ECO:0000256" key="1">
    <source>
        <dbReference type="SAM" id="MobiDB-lite"/>
    </source>
</evidence>
<feature type="compositionally biased region" description="Low complexity" evidence="1">
    <location>
        <begin position="143"/>
        <end position="157"/>
    </location>
</feature>
<dbReference type="AlphaFoldDB" id="A0A6L2N9I5"/>
<dbReference type="GO" id="GO:0003964">
    <property type="term" value="F:RNA-directed DNA polymerase activity"/>
    <property type="evidence" value="ECO:0007669"/>
    <property type="project" value="UniProtKB-KW"/>
</dbReference>
<keyword evidence="3" id="KW-0695">RNA-directed DNA polymerase</keyword>
<evidence type="ECO:0000259" key="2">
    <source>
        <dbReference type="Pfam" id="PF03732"/>
    </source>
</evidence>
<dbReference type="Pfam" id="PF03732">
    <property type="entry name" value="Retrotrans_gag"/>
    <property type="match status" value="1"/>
</dbReference>
<name>A0A6L2N9I5_TANCI</name>
<feature type="region of interest" description="Disordered" evidence="1">
    <location>
        <begin position="358"/>
        <end position="414"/>
    </location>
</feature>
<feature type="domain" description="Retrotransposon gag" evidence="2">
    <location>
        <begin position="418"/>
        <end position="479"/>
    </location>
</feature>
<feature type="compositionally biased region" description="Polar residues" evidence="1">
    <location>
        <begin position="158"/>
        <end position="168"/>
    </location>
</feature>
<dbReference type="EMBL" id="BKCJ010008568">
    <property type="protein sequence ID" value="GEU82878.1"/>
    <property type="molecule type" value="Genomic_DNA"/>
</dbReference>
<accession>A0A6L2N9I5</accession>
<dbReference type="InterPro" id="IPR005162">
    <property type="entry name" value="Retrotrans_gag_dom"/>
</dbReference>
<feature type="region of interest" description="Disordered" evidence="1">
    <location>
        <begin position="131"/>
        <end position="202"/>
    </location>
</feature>
<keyword evidence="3" id="KW-0548">Nucleotidyltransferase</keyword>
<feature type="compositionally biased region" description="Gly residues" evidence="1">
    <location>
        <begin position="376"/>
        <end position="387"/>
    </location>
</feature>
<feature type="compositionally biased region" description="Basic and acidic residues" evidence="1">
    <location>
        <begin position="80"/>
        <end position="94"/>
    </location>
</feature>
<keyword evidence="3" id="KW-0808">Transferase</keyword>